<keyword evidence="3" id="KW-0540">Nuclease</keyword>
<evidence type="ECO:0000256" key="5">
    <source>
        <dbReference type="ARBA" id="ARBA00022801"/>
    </source>
</evidence>
<sequence>MSLEDGLCGVIGDEVRLRTRFSYDYILAKASWKSLVVLKREAIAEFEFWLKNIDKLNKKGSELSQLTKVTSENVQMFCDASDVGYGGHLTFESTDKSDKPNMFGSWSISETKQSSTWRELEAVHRVFKNSVSRIEGKSVKIYTDNKHVSHILKVVSKKPYLQEKAMSVHDTCSKY</sequence>
<dbReference type="InterPro" id="IPR041373">
    <property type="entry name" value="RT_RNaseH"/>
</dbReference>
<evidence type="ECO:0000313" key="8">
    <source>
        <dbReference type="EMBL" id="VDI81751.1"/>
    </source>
</evidence>
<keyword evidence="1" id="KW-0808">Transferase</keyword>
<evidence type="ECO:0000256" key="3">
    <source>
        <dbReference type="ARBA" id="ARBA00022722"/>
    </source>
</evidence>
<comment type="caution">
    <text evidence="8">The sequence shown here is derived from an EMBL/GenBank/DDBJ whole genome shotgun (WGS) entry which is preliminary data.</text>
</comment>
<feature type="domain" description="Reverse transcriptase RNase H-like" evidence="7">
    <location>
        <begin position="71"/>
        <end position="162"/>
    </location>
</feature>
<keyword evidence="6" id="KW-0695">RNA-directed DNA polymerase</keyword>
<gene>
    <name evidence="8" type="ORF">MGAL_10B037120</name>
</gene>
<name>A0A8B6HM31_MYTGA</name>
<dbReference type="InterPro" id="IPR052055">
    <property type="entry name" value="Hepadnavirus_pol/RT"/>
</dbReference>
<dbReference type="InterPro" id="IPR043502">
    <property type="entry name" value="DNA/RNA_pol_sf"/>
</dbReference>
<evidence type="ECO:0000256" key="4">
    <source>
        <dbReference type="ARBA" id="ARBA00022759"/>
    </source>
</evidence>
<evidence type="ECO:0000256" key="1">
    <source>
        <dbReference type="ARBA" id="ARBA00022679"/>
    </source>
</evidence>
<keyword evidence="2" id="KW-0548">Nucleotidyltransferase</keyword>
<dbReference type="GO" id="GO:0016787">
    <property type="term" value="F:hydrolase activity"/>
    <property type="evidence" value="ECO:0007669"/>
    <property type="project" value="UniProtKB-KW"/>
</dbReference>
<organism evidence="8 9">
    <name type="scientific">Mytilus galloprovincialis</name>
    <name type="common">Mediterranean mussel</name>
    <dbReference type="NCBI Taxonomy" id="29158"/>
    <lineage>
        <taxon>Eukaryota</taxon>
        <taxon>Metazoa</taxon>
        <taxon>Spiralia</taxon>
        <taxon>Lophotrochozoa</taxon>
        <taxon>Mollusca</taxon>
        <taxon>Bivalvia</taxon>
        <taxon>Autobranchia</taxon>
        <taxon>Pteriomorphia</taxon>
        <taxon>Mytilida</taxon>
        <taxon>Mytiloidea</taxon>
        <taxon>Mytilidae</taxon>
        <taxon>Mytilinae</taxon>
        <taxon>Mytilus</taxon>
    </lineage>
</organism>
<evidence type="ECO:0000256" key="6">
    <source>
        <dbReference type="ARBA" id="ARBA00022918"/>
    </source>
</evidence>
<dbReference type="GO" id="GO:0003964">
    <property type="term" value="F:RNA-directed DNA polymerase activity"/>
    <property type="evidence" value="ECO:0007669"/>
    <property type="project" value="UniProtKB-KW"/>
</dbReference>
<protein>
    <recommendedName>
        <fullName evidence="7">Reverse transcriptase RNase H-like domain-containing protein</fullName>
    </recommendedName>
</protein>
<dbReference type="SUPFAM" id="SSF56672">
    <property type="entry name" value="DNA/RNA polymerases"/>
    <property type="match status" value="1"/>
</dbReference>
<dbReference type="Pfam" id="PF17917">
    <property type="entry name" value="RT_RNaseH"/>
    <property type="match status" value="1"/>
</dbReference>
<dbReference type="EMBL" id="UYJE01010288">
    <property type="protein sequence ID" value="VDI81751.1"/>
    <property type="molecule type" value="Genomic_DNA"/>
</dbReference>
<evidence type="ECO:0000313" key="9">
    <source>
        <dbReference type="Proteomes" id="UP000596742"/>
    </source>
</evidence>
<accession>A0A8B6HM31</accession>
<dbReference type="AlphaFoldDB" id="A0A8B6HM31"/>
<dbReference type="PANTHER" id="PTHR33050">
    <property type="entry name" value="REVERSE TRANSCRIPTASE DOMAIN-CONTAINING PROTEIN"/>
    <property type="match status" value="1"/>
</dbReference>
<evidence type="ECO:0000256" key="2">
    <source>
        <dbReference type="ARBA" id="ARBA00022695"/>
    </source>
</evidence>
<keyword evidence="5" id="KW-0378">Hydrolase</keyword>
<evidence type="ECO:0000259" key="7">
    <source>
        <dbReference type="Pfam" id="PF17917"/>
    </source>
</evidence>
<keyword evidence="9" id="KW-1185">Reference proteome</keyword>
<dbReference type="OrthoDB" id="10545813at2759"/>
<keyword evidence="4" id="KW-0255">Endonuclease</keyword>
<dbReference type="GO" id="GO:0004519">
    <property type="term" value="F:endonuclease activity"/>
    <property type="evidence" value="ECO:0007669"/>
    <property type="project" value="UniProtKB-KW"/>
</dbReference>
<dbReference type="Proteomes" id="UP000596742">
    <property type="component" value="Unassembled WGS sequence"/>
</dbReference>
<dbReference type="PANTHER" id="PTHR33050:SF7">
    <property type="entry name" value="RIBONUCLEASE H"/>
    <property type="match status" value="1"/>
</dbReference>
<reference evidence="8" key="1">
    <citation type="submission" date="2018-11" db="EMBL/GenBank/DDBJ databases">
        <authorList>
            <person name="Alioto T."/>
            <person name="Alioto T."/>
        </authorList>
    </citation>
    <scope>NUCLEOTIDE SEQUENCE</scope>
</reference>
<proteinExistence type="predicted"/>